<dbReference type="Proteomes" id="UP001165083">
    <property type="component" value="Unassembled WGS sequence"/>
</dbReference>
<proteinExistence type="predicted"/>
<dbReference type="PANTHER" id="PTHR37067">
    <property type="entry name" value="PX DOMAIN-CONTAINING PROTEIN"/>
    <property type="match status" value="1"/>
</dbReference>
<gene>
    <name evidence="1" type="ORF">Plil01_001562500</name>
</gene>
<comment type="caution">
    <text evidence="1">The sequence shown here is derived from an EMBL/GenBank/DDBJ whole genome shotgun (WGS) entry which is preliminary data.</text>
</comment>
<sequence length="106" mass="11823">MQLRRRFRSAPKPVEIEAQIEDVERKHRILFQANLLNGADSAVLMNESSAAPSSSTNLQQFCCGLATVFANTASVESNFSTLKWELDDRRSVLTSLVLEGIFQASY</sequence>
<organism evidence="1 2">
    <name type="scientific">Phytophthora lilii</name>
    <dbReference type="NCBI Taxonomy" id="2077276"/>
    <lineage>
        <taxon>Eukaryota</taxon>
        <taxon>Sar</taxon>
        <taxon>Stramenopiles</taxon>
        <taxon>Oomycota</taxon>
        <taxon>Peronosporomycetes</taxon>
        <taxon>Peronosporales</taxon>
        <taxon>Peronosporaceae</taxon>
        <taxon>Phytophthora</taxon>
    </lineage>
</organism>
<keyword evidence="2" id="KW-1185">Reference proteome</keyword>
<name>A0A9W7CR16_9STRA</name>
<evidence type="ECO:0000313" key="2">
    <source>
        <dbReference type="Proteomes" id="UP001165083"/>
    </source>
</evidence>
<dbReference type="OrthoDB" id="125610at2759"/>
<accession>A0A9W7CR16</accession>
<dbReference type="PANTHER" id="PTHR37067:SF3">
    <property type="entry name" value="PX DOMAIN-CONTAINING PROTEIN"/>
    <property type="match status" value="1"/>
</dbReference>
<evidence type="ECO:0000313" key="1">
    <source>
        <dbReference type="EMBL" id="GMF36997.1"/>
    </source>
</evidence>
<reference evidence="1" key="1">
    <citation type="submission" date="2023-04" db="EMBL/GenBank/DDBJ databases">
        <title>Phytophthora lilii NBRC 32176.</title>
        <authorList>
            <person name="Ichikawa N."/>
            <person name="Sato H."/>
            <person name="Tonouchi N."/>
        </authorList>
    </citation>
    <scope>NUCLEOTIDE SEQUENCE</scope>
    <source>
        <strain evidence="1">NBRC 32176</strain>
    </source>
</reference>
<dbReference type="EMBL" id="BSXW01001468">
    <property type="protein sequence ID" value="GMF36997.1"/>
    <property type="molecule type" value="Genomic_DNA"/>
</dbReference>
<protein>
    <submittedName>
        <fullName evidence="1">Unnamed protein product</fullName>
    </submittedName>
</protein>
<dbReference type="AlphaFoldDB" id="A0A9W7CR16"/>